<accession>A0A2T0MZJ5</accession>
<dbReference type="InterPro" id="IPR045556">
    <property type="entry name" value="DUF6351"/>
</dbReference>
<dbReference type="RefSeq" id="WP_106241448.1">
    <property type="nucleotide sequence ID" value="NZ_PVNG01000008.1"/>
</dbReference>
<keyword evidence="1" id="KW-0732">Signal</keyword>
<feature type="chain" id="PRO_5039200679" description="DUF6351 domain-containing protein" evidence="1">
    <location>
        <begin position="29"/>
        <end position="733"/>
    </location>
</feature>
<dbReference type="OrthoDB" id="3078806at2"/>
<dbReference type="InterPro" id="IPR006311">
    <property type="entry name" value="TAT_signal"/>
</dbReference>
<keyword evidence="4" id="KW-1185">Reference proteome</keyword>
<evidence type="ECO:0000259" key="2">
    <source>
        <dbReference type="Pfam" id="PF19878"/>
    </source>
</evidence>
<name>A0A2T0MZJ5_9ACTN</name>
<feature type="signal peptide" evidence="1">
    <location>
        <begin position="1"/>
        <end position="28"/>
    </location>
</feature>
<comment type="caution">
    <text evidence="3">The sequence shown here is derived from an EMBL/GenBank/DDBJ whole genome shotgun (WGS) entry which is preliminary data.</text>
</comment>
<dbReference type="PROSITE" id="PS51318">
    <property type="entry name" value="TAT"/>
    <property type="match status" value="1"/>
</dbReference>
<dbReference type="EMBL" id="PVNG01000008">
    <property type="protein sequence ID" value="PRX64812.1"/>
    <property type="molecule type" value="Genomic_DNA"/>
</dbReference>
<organism evidence="3 4">
    <name type="scientific">Nonomuraea fuscirosea</name>
    <dbReference type="NCBI Taxonomy" id="1291556"/>
    <lineage>
        <taxon>Bacteria</taxon>
        <taxon>Bacillati</taxon>
        <taxon>Actinomycetota</taxon>
        <taxon>Actinomycetes</taxon>
        <taxon>Streptosporangiales</taxon>
        <taxon>Streptosporangiaceae</taxon>
        <taxon>Nonomuraea</taxon>
    </lineage>
</organism>
<feature type="domain" description="DUF6351" evidence="2">
    <location>
        <begin position="56"/>
        <end position="725"/>
    </location>
</feature>
<dbReference type="Pfam" id="PF19878">
    <property type="entry name" value="DUF6351"/>
    <property type="match status" value="1"/>
</dbReference>
<sequence>MRSFVRRTRLLSVTGVVAVVLASSAATAGPSAAATNGALPATAAGAAAHGGGLTFTVLSSRPQVVSAHDALIRLELPAGVPAAKVRVERDGTDVTGSLRRVDAGRALEGLVTGLRTGRNVLTATAPGTGRARLVLDDHPVTGPVFSGPHEQPFICDTAAFTTVTGDKLGPPTDADCSIATRVDHVYRTTAGRFAPLPANETRPADLAWTTTSAGQRVPYIVRVETGTVNRAVYEMSMLADPAAEPPDPWRRSPGWNGRLIYTFGGGCTGGWYVQGRNTGSVMDDRMLRQGYAVASSSLNVFGNNCNDLLAAETTSMVKERFVEAYGAPAFTIGWGCSGGSYQTHQIGDNYPGLLDGIVSGCSFPEVGFATVNAITDARLLDHYFREVAPGAFSQEQQQAISGFGRWESIANLAAGGGRIDPRIFCPGQLPAALRYHPETNPAGARCDVYDHTVNVYGRDPHTGFARRPLDNTGVQYGLGSLRDRTITVDQFLELNEGIGGFDADANHVAERTRADLAATRAAYRSGRLLNAGAGLASMPMIDYRAYTDDAPGGDIHMRFHSFATRERLQKANGTYANQVMLVEDNRYGGFSLSSPVLMEALTRMDQWLTAIAADHRPGRPGAKVVRNKPQDLTDACWTRDATPRKIAEPQVAGSGTTCNTLYPVWTSPRLVAGSPMAGDIVKCRLRPVDPTAYGTPLTAPQLTRLKHLFPKGVCDWSASGIQQQPLAGTWQSF</sequence>
<protein>
    <recommendedName>
        <fullName evidence="2">DUF6351 domain-containing protein</fullName>
    </recommendedName>
</protein>
<gene>
    <name evidence="3" type="ORF">B0I32_108173</name>
</gene>
<evidence type="ECO:0000256" key="1">
    <source>
        <dbReference type="SAM" id="SignalP"/>
    </source>
</evidence>
<evidence type="ECO:0000313" key="3">
    <source>
        <dbReference type="EMBL" id="PRX64812.1"/>
    </source>
</evidence>
<evidence type="ECO:0000313" key="4">
    <source>
        <dbReference type="Proteomes" id="UP000238312"/>
    </source>
</evidence>
<reference evidence="3 4" key="1">
    <citation type="submission" date="2018-03" db="EMBL/GenBank/DDBJ databases">
        <title>Genomic Encyclopedia of Type Strains, Phase III (KMG-III): the genomes of soil and plant-associated and newly described type strains.</title>
        <authorList>
            <person name="Whitman W."/>
        </authorList>
    </citation>
    <scope>NUCLEOTIDE SEQUENCE [LARGE SCALE GENOMIC DNA]</scope>
    <source>
        <strain evidence="3 4">CGMCC 4.7104</strain>
    </source>
</reference>
<dbReference type="AlphaFoldDB" id="A0A2T0MZJ5"/>
<dbReference type="Proteomes" id="UP000238312">
    <property type="component" value="Unassembled WGS sequence"/>
</dbReference>
<proteinExistence type="predicted"/>